<evidence type="ECO:0000256" key="1">
    <source>
        <dbReference type="SAM" id="Phobius"/>
    </source>
</evidence>
<protein>
    <submittedName>
        <fullName evidence="2">TIGR03750 family conjugal transfer protein</fullName>
    </submittedName>
</protein>
<gene>
    <name evidence="2" type="ORF">FJU30_26085</name>
</gene>
<comment type="caution">
    <text evidence="2">The sequence shown here is derived from an EMBL/GenBank/DDBJ whole genome shotgun (WGS) entry which is preliminary data.</text>
</comment>
<keyword evidence="1" id="KW-0472">Membrane</keyword>
<accession>A0A5J5FPV8</accession>
<dbReference type="Pfam" id="PF11990">
    <property type="entry name" value="DUF3487"/>
    <property type="match status" value="1"/>
</dbReference>
<evidence type="ECO:0000313" key="2">
    <source>
        <dbReference type="EMBL" id="KAA8994634.1"/>
    </source>
</evidence>
<reference evidence="2 3" key="1">
    <citation type="submission" date="2019-09" db="EMBL/GenBank/DDBJ databases">
        <authorList>
            <person name="Li Y."/>
        </authorList>
    </citation>
    <scope>NUCLEOTIDE SEQUENCE [LARGE SCALE GENOMIC DNA]</scope>
    <source>
        <strain evidence="2 3">L3-3HA</strain>
    </source>
</reference>
<dbReference type="InterPro" id="IPR021877">
    <property type="entry name" value="DUF3487"/>
</dbReference>
<feature type="transmembrane region" description="Helical" evidence="1">
    <location>
        <begin position="49"/>
        <end position="71"/>
    </location>
</feature>
<evidence type="ECO:0000313" key="3">
    <source>
        <dbReference type="Proteomes" id="UP000335415"/>
    </source>
</evidence>
<proteinExistence type="predicted"/>
<dbReference type="AlphaFoldDB" id="A0A5J5FPV8"/>
<name>A0A5J5FPV8_9GAMM</name>
<keyword evidence="1" id="KW-0812">Transmembrane</keyword>
<feature type="transmembrane region" description="Helical" evidence="1">
    <location>
        <begin position="21"/>
        <end position="43"/>
    </location>
</feature>
<dbReference type="OrthoDB" id="8907898at2"/>
<organism evidence="2 3">
    <name type="scientific">Affinibrenneria salicis</name>
    <dbReference type="NCBI Taxonomy" id="2590031"/>
    <lineage>
        <taxon>Bacteria</taxon>
        <taxon>Pseudomonadati</taxon>
        <taxon>Pseudomonadota</taxon>
        <taxon>Gammaproteobacteria</taxon>
        <taxon>Enterobacterales</taxon>
        <taxon>Pectobacteriaceae</taxon>
        <taxon>Affinibrenneria</taxon>
    </lineage>
</organism>
<dbReference type="NCBIfam" id="TIGR03750">
    <property type="entry name" value="conj_TIGR03750"/>
    <property type="match status" value="1"/>
</dbReference>
<sequence length="119" mass="12850">MTLTIDFLPDRLNREPVVFRGMTASELFISLAAGFLLGLTGGIPPALLLGVWALIPTGGLAGAALAILVGGRYLARLKRGRPDTWLYRSADAWLARQGFGDPRLVQSNAVWSTRRSVKS</sequence>
<keyword evidence="3" id="KW-1185">Reference proteome</keyword>
<dbReference type="RefSeq" id="WP_150437854.1">
    <property type="nucleotide sequence ID" value="NZ_VYKJ01000028.1"/>
</dbReference>
<dbReference type="Proteomes" id="UP000335415">
    <property type="component" value="Unassembled WGS sequence"/>
</dbReference>
<dbReference type="EMBL" id="VYKJ01000028">
    <property type="protein sequence ID" value="KAA8994634.1"/>
    <property type="molecule type" value="Genomic_DNA"/>
</dbReference>
<keyword evidence="1" id="KW-1133">Transmembrane helix</keyword>